<proteinExistence type="predicted"/>
<sequence>MTVQDHPALIEYPQRAWLGRVVPKNRILSSCTQGRRVRDHFTDQVAQIAWQYKLAPETVNLPATPAVTEIQVFRVTLKGSDLDQDVLRTIDRAIPSPLIFELVHGDRIKMVAAYKRPAQNQKGETDPGRWVVGNYFETSWLPESSIRQPLPVALDMAGLYDKLLSPLVQSKLTSTSSDAQERALNASNSTATSYNMPANAGQEAPLSLEQRIAMTEAIAVQQKQVDRIKARLGREKQFNKRVAINAELRDAKEKLQRLRDHHERTE</sequence>
<comment type="caution">
    <text evidence="2">The sequence shown here is derived from an EMBL/GenBank/DDBJ whole genome shotgun (WGS) entry which is preliminary data.</text>
</comment>
<dbReference type="InterPro" id="IPR025503">
    <property type="entry name" value="DUF4391"/>
</dbReference>
<feature type="compositionally biased region" description="Polar residues" evidence="1">
    <location>
        <begin position="185"/>
        <end position="196"/>
    </location>
</feature>
<reference evidence="2 3" key="1">
    <citation type="submission" date="2018-03" db="EMBL/GenBank/DDBJ databases">
        <title>Marinobacter brunus sp. nov., a marine bacterium of Gamma-proteobacteria isolated from the surface seawater of the South China Sea.</title>
        <authorList>
            <person name="Cheng H."/>
            <person name="Wu Y.-H."/>
            <person name="Xamxidin M."/>
            <person name="Xu X.-W."/>
        </authorList>
    </citation>
    <scope>NUCLEOTIDE SEQUENCE [LARGE SCALE GENOMIC DNA]</scope>
    <source>
        <strain evidence="2 3">NH169-3</strain>
    </source>
</reference>
<feature type="region of interest" description="Disordered" evidence="1">
    <location>
        <begin position="174"/>
        <end position="198"/>
    </location>
</feature>
<evidence type="ECO:0000256" key="1">
    <source>
        <dbReference type="SAM" id="MobiDB-lite"/>
    </source>
</evidence>
<accession>A0A2T1KSF4</accession>
<dbReference type="RefSeq" id="WP_106761197.1">
    <property type="nucleotide sequence ID" value="NZ_PXNP01000010.1"/>
</dbReference>
<protein>
    <submittedName>
        <fullName evidence="2">DUF4391 domain-containing protein</fullName>
    </submittedName>
</protein>
<dbReference type="Proteomes" id="UP000239866">
    <property type="component" value="Unassembled WGS sequence"/>
</dbReference>
<dbReference type="AlphaFoldDB" id="A0A2T1KSF4"/>
<keyword evidence="3" id="KW-1185">Reference proteome</keyword>
<evidence type="ECO:0000313" key="2">
    <source>
        <dbReference type="EMBL" id="PSF13089.1"/>
    </source>
</evidence>
<evidence type="ECO:0000313" key="3">
    <source>
        <dbReference type="Proteomes" id="UP000239866"/>
    </source>
</evidence>
<dbReference type="Pfam" id="PF14335">
    <property type="entry name" value="DUF4391"/>
    <property type="match status" value="1"/>
</dbReference>
<dbReference type="OrthoDB" id="9805811at2"/>
<gene>
    <name evidence="2" type="ORF">C7H09_03220</name>
</gene>
<dbReference type="EMBL" id="PXNP01000010">
    <property type="protein sequence ID" value="PSF13089.1"/>
    <property type="molecule type" value="Genomic_DNA"/>
</dbReference>
<organism evidence="2 3">
    <name type="scientific">Marinobacter fuscus</name>
    <dbReference type="NCBI Taxonomy" id="2109942"/>
    <lineage>
        <taxon>Bacteria</taxon>
        <taxon>Pseudomonadati</taxon>
        <taxon>Pseudomonadota</taxon>
        <taxon>Gammaproteobacteria</taxon>
        <taxon>Pseudomonadales</taxon>
        <taxon>Marinobacteraceae</taxon>
        <taxon>Marinobacter</taxon>
    </lineage>
</organism>
<name>A0A2T1KSF4_9GAMM</name>